<evidence type="ECO:0000259" key="1">
    <source>
        <dbReference type="Pfam" id="PF04151"/>
    </source>
</evidence>
<evidence type="ECO:0000313" key="3">
    <source>
        <dbReference type="EMBL" id="MBR8827564.1"/>
    </source>
</evidence>
<sequence>MRDLSGSLFNVVNEPLVAGDSFELEFTIQNTEGDNADQFEVKFYLSDNEWISTSDKQLGSFTIDSLTGNTTTGKLTTKLTLPAAGDEFWKSDGAYYIGMIVDPANSVEETSEENNSNTGEFADLDPVNIKVTPDPVDLAGKLFNVVTEPLLAGANFAIDFEIENIQGGNAGKFQVKFYISDNDWISNNDRQLGSFTVNNLKGNTTTGALTKKLTLPTAEDEFWKGEREYYLGMIIDEANTIEESSKNNNSNQGEFADLDPVNITLPVDLAGKLFNVVTEPLLPGASFDLDFEIENIQKGNAGQFEVKFYLSDNDWISNNDWELGSFTVNGLNGNTTTGKLTKNLTLPGTEDEFWKSEGTYYFGMIIDEVNAVEESLEDNNSNTGEFTDLDPVNITFPLDLAGKLFDVVTEPVITGESFEVLFEIENTQRGNAGQFEVDFYISNDQLISDSDQQLKTVKIDSLAGKNTTGVLNTKLTIPIPDPENSFLPAQGPAYIGMLIDRDNVINEINENNNSSSGEFLDFDPVEVIIDEDSYENNDDLLTAYDLSNQENKWLSELNGLGIVKTEDEDWYKIEVSPGEENLVVELEFTHSEGDIDLVLRDALGNLEVFSNSTTDNEKIDINLSSAGTYYLQVQLLNSSQNTYDLLWMVDG</sequence>
<dbReference type="Gene3D" id="2.60.120.380">
    <property type="match status" value="1"/>
</dbReference>
<feature type="domain" description="CARDB" evidence="2">
    <location>
        <begin position="410"/>
        <end position="515"/>
    </location>
</feature>
<dbReference type="EMBL" id="JADQBC010000035">
    <property type="protein sequence ID" value="MBR8827564.1"/>
    <property type="molecule type" value="Genomic_DNA"/>
</dbReference>
<dbReference type="InterPro" id="IPR013783">
    <property type="entry name" value="Ig-like_fold"/>
</dbReference>
<dbReference type="AlphaFoldDB" id="A0A941JLX0"/>
<organism evidence="3 4">
    <name type="scientific">Gomphosphaeria aponina SAG 52.96 = DSM 107014</name>
    <dbReference type="NCBI Taxonomy" id="1521640"/>
    <lineage>
        <taxon>Bacteria</taxon>
        <taxon>Bacillati</taxon>
        <taxon>Cyanobacteriota</taxon>
        <taxon>Cyanophyceae</taxon>
        <taxon>Oscillatoriophycideae</taxon>
        <taxon>Chroococcales</taxon>
        <taxon>Gomphosphaeriaceae</taxon>
        <taxon>Gomphosphaeria</taxon>
    </lineage>
</organism>
<feature type="domain" description="CARDB" evidence="2">
    <location>
        <begin position="13"/>
        <end position="118"/>
    </location>
</feature>
<comment type="caution">
    <text evidence="3">The sequence shown here is derived from an EMBL/GenBank/DDBJ whole genome shotgun (WGS) entry which is preliminary data.</text>
</comment>
<feature type="domain" description="Peptidase C-terminal archaeal/bacterial" evidence="1">
    <location>
        <begin position="567"/>
        <end position="634"/>
    </location>
</feature>
<protein>
    <submittedName>
        <fullName evidence="3">Pre-peptidase C-terminal domain-containing protein</fullName>
    </submittedName>
</protein>
<dbReference type="Gene3D" id="2.60.40.10">
    <property type="entry name" value="Immunoglobulins"/>
    <property type="match status" value="4"/>
</dbReference>
<dbReference type="SUPFAM" id="SSF89260">
    <property type="entry name" value="Collagen-binding domain"/>
    <property type="match status" value="1"/>
</dbReference>
<evidence type="ECO:0000259" key="2">
    <source>
        <dbReference type="Pfam" id="PF07705"/>
    </source>
</evidence>
<dbReference type="InterPro" id="IPR007280">
    <property type="entry name" value="Peptidase_C_arc/bac"/>
</dbReference>
<evidence type="ECO:0000313" key="4">
    <source>
        <dbReference type="Proteomes" id="UP000767446"/>
    </source>
</evidence>
<dbReference type="Pfam" id="PF04151">
    <property type="entry name" value="PPC"/>
    <property type="match status" value="1"/>
</dbReference>
<gene>
    <name evidence="3" type="ORF">DSM107014_06585</name>
</gene>
<dbReference type="Pfam" id="PF07705">
    <property type="entry name" value="CARDB"/>
    <property type="match status" value="4"/>
</dbReference>
<name>A0A941JLX0_9CHRO</name>
<feature type="domain" description="CARDB" evidence="2">
    <location>
        <begin position="279"/>
        <end position="383"/>
    </location>
</feature>
<reference evidence="3" key="1">
    <citation type="submission" date="2021-02" db="EMBL/GenBank/DDBJ databases">
        <title>Metagenome analyses of Stigonema ocellatum DSM 106950, Chlorogloea purpurea SAG 13.99 and Gomphosphaeria aponina DSM 107014.</title>
        <authorList>
            <person name="Marter P."/>
            <person name="Huang S."/>
        </authorList>
    </citation>
    <scope>NUCLEOTIDE SEQUENCE</scope>
    <source>
        <strain evidence="3">JP213</strain>
    </source>
</reference>
<accession>A0A941JLX0</accession>
<dbReference type="InterPro" id="IPR011635">
    <property type="entry name" value="CARDB"/>
</dbReference>
<dbReference type="Proteomes" id="UP000767446">
    <property type="component" value="Unassembled WGS sequence"/>
</dbReference>
<feature type="domain" description="CARDB" evidence="2">
    <location>
        <begin position="148"/>
        <end position="250"/>
    </location>
</feature>
<proteinExistence type="predicted"/>